<dbReference type="KEGG" id="rml:FF011L_03190"/>
<name>A0A517M9M6_9BACT</name>
<accession>A0A517M9M6</accession>
<reference evidence="1 2" key="1">
    <citation type="submission" date="2019-02" db="EMBL/GenBank/DDBJ databases">
        <title>Deep-cultivation of Planctomycetes and their phenomic and genomic characterization uncovers novel biology.</title>
        <authorList>
            <person name="Wiegand S."/>
            <person name="Jogler M."/>
            <person name="Boedeker C."/>
            <person name="Pinto D."/>
            <person name="Vollmers J."/>
            <person name="Rivas-Marin E."/>
            <person name="Kohn T."/>
            <person name="Peeters S.H."/>
            <person name="Heuer A."/>
            <person name="Rast P."/>
            <person name="Oberbeckmann S."/>
            <person name="Bunk B."/>
            <person name="Jeske O."/>
            <person name="Meyerdierks A."/>
            <person name="Storesund J.E."/>
            <person name="Kallscheuer N."/>
            <person name="Luecker S."/>
            <person name="Lage O.M."/>
            <person name="Pohl T."/>
            <person name="Merkel B.J."/>
            <person name="Hornburger P."/>
            <person name="Mueller R.-W."/>
            <person name="Bruemmer F."/>
            <person name="Labrenz M."/>
            <person name="Spormann A.M."/>
            <person name="Op den Camp H."/>
            <person name="Overmann J."/>
            <person name="Amann R."/>
            <person name="Jetten M.S.M."/>
            <person name="Mascher T."/>
            <person name="Medema M.H."/>
            <person name="Devos D.P."/>
            <person name="Kaster A.-K."/>
            <person name="Ovreas L."/>
            <person name="Rohde M."/>
            <person name="Galperin M.Y."/>
            <person name="Jogler C."/>
        </authorList>
    </citation>
    <scope>NUCLEOTIDE SEQUENCE [LARGE SCALE GENOMIC DNA]</scope>
    <source>
        <strain evidence="1 2">FF011L</strain>
    </source>
</reference>
<protein>
    <submittedName>
        <fullName evidence="1">Uncharacterized protein</fullName>
    </submittedName>
</protein>
<evidence type="ECO:0000313" key="2">
    <source>
        <dbReference type="Proteomes" id="UP000320672"/>
    </source>
</evidence>
<dbReference type="AlphaFoldDB" id="A0A517M9M6"/>
<gene>
    <name evidence="1" type="ORF">FF011L_03190</name>
</gene>
<dbReference type="EMBL" id="CP036262">
    <property type="protein sequence ID" value="QDS91589.1"/>
    <property type="molecule type" value="Genomic_DNA"/>
</dbReference>
<dbReference type="Proteomes" id="UP000320672">
    <property type="component" value="Chromosome"/>
</dbReference>
<evidence type="ECO:0000313" key="1">
    <source>
        <dbReference type="EMBL" id="QDS91589.1"/>
    </source>
</evidence>
<keyword evidence="2" id="KW-1185">Reference proteome</keyword>
<proteinExistence type="predicted"/>
<organism evidence="1 2">
    <name type="scientific">Roseimaritima multifibrata</name>
    <dbReference type="NCBI Taxonomy" id="1930274"/>
    <lineage>
        <taxon>Bacteria</taxon>
        <taxon>Pseudomonadati</taxon>
        <taxon>Planctomycetota</taxon>
        <taxon>Planctomycetia</taxon>
        <taxon>Pirellulales</taxon>
        <taxon>Pirellulaceae</taxon>
        <taxon>Roseimaritima</taxon>
    </lineage>
</organism>
<sequence>MFCVDVFCYLAGLEIRFASTAPAVPPATIATAHKIKENSRVLEKIGFCQMKVRPRNQPAIVPTATSAISVARDFQRVRLEVSLTLFESRGDS</sequence>